<evidence type="ECO:0000313" key="3">
    <source>
        <dbReference type="EMBL" id="JAQ10900.1"/>
    </source>
</evidence>
<dbReference type="EMBL" id="GDHC01007729">
    <property type="protein sequence ID" value="JAQ10900.1"/>
    <property type="molecule type" value="Transcribed_RNA"/>
</dbReference>
<keyword evidence="1" id="KW-0472">Membrane</keyword>
<feature type="transmembrane region" description="Helical" evidence="1">
    <location>
        <begin position="50"/>
        <end position="70"/>
    </location>
</feature>
<keyword evidence="1" id="KW-0812">Transmembrane</keyword>
<accession>A0A146LX04</accession>
<evidence type="ECO:0000313" key="2">
    <source>
        <dbReference type="EMBL" id="JAQ06199.1"/>
    </source>
</evidence>
<gene>
    <name evidence="2" type="ORF">g.37</name>
    <name evidence="3" type="ORF">g.40</name>
</gene>
<proteinExistence type="predicted"/>
<dbReference type="AlphaFoldDB" id="A0A146LX04"/>
<evidence type="ECO:0000256" key="1">
    <source>
        <dbReference type="SAM" id="Phobius"/>
    </source>
</evidence>
<reference evidence="3" key="1">
    <citation type="journal article" date="2016" name="Gigascience">
        <title>De novo construction of an expanded transcriptome assembly for the western tarnished plant bug, Lygus hesperus.</title>
        <authorList>
            <person name="Tassone E.E."/>
            <person name="Geib S.M."/>
            <person name="Hall B."/>
            <person name="Fabrick J.A."/>
            <person name="Brent C.S."/>
            <person name="Hull J.J."/>
        </authorList>
    </citation>
    <scope>NUCLEOTIDE SEQUENCE</scope>
</reference>
<keyword evidence="1" id="KW-1133">Transmembrane helix</keyword>
<name>A0A146LX04_LYGHE</name>
<feature type="transmembrane region" description="Helical" evidence="1">
    <location>
        <begin position="82"/>
        <end position="102"/>
    </location>
</feature>
<protein>
    <submittedName>
        <fullName evidence="3">Uncharacterized protein</fullName>
    </submittedName>
</protein>
<sequence length="105" mass="11781">MDTTLALTQQLLAQFCNVEVETAVSFVLPVLQVLRAFLPLYKIQGGSMLFRNVVAVLLLLFRSTSIQIALEACELLNDVFNLYYPEYVLIALFGAVSYAHVLSFF</sequence>
<organism evidence="3">
    <name type="scientific">Lygus hesperus</name>
    <name type="common">Western plant bug</name>
    <dbReference type="NCBI Taxonomy" id="30085"/>
    <lineage>
        <taxon>Eukaryota</taxon>
        <taxon>Metazoa</taxon>
        <taxon>Ecdysozoa</taxon>
        <taxon>Arthropoda</taxon>
        <taxon>Hexapoda</taxon>
        <taxon>Insecta</taxon>
        <taxon>Pterygota</taxon>
        <taxon>Neoptera</taxon>
        <taxon>Paraneoptera</taxon>
        <taxon>Hemiptera</taxon>
        <taxon>Heteroptera</taxon>
        <taxon>Panheteroptera</taxon>
        <taxon>Cimicomorpha</taxon>
        <taxon>Miridae</taxon>
        <taxon>Mirini</taxon>
        <taxon>Lygus</taxon>
    </lineage>
</organism>
<feature type="non-terminal residue" evidence="3">
    <location>
        <position position="105"/>
    </location>
</feature>
<dbReference type="EMBL" id="GDHC01012430">
    <property type="protein sequence ID" value="JAQ06199.1"/>
    <property type="molecule type" value="Transcribed_RNA"/>
</dbReference>